<dbReference type="InterPro" id="IPR008988">
    <property type="entry name" value="Transcriptional_repressor_C"/>
</dbReference>
<keyword evidence="8" id="KW-0238">DNA-binding</keyword>
<dbReference type="Pfam" id="PF01325">
    <property type="entry name" value="Fe_dep_repress"/>
    <property type="match status" value="1"/>
</dbReference>
<dbReference type="SUPFAM" id="SSF50037">
    <property type="entry name" value="C-terminal domain of transcriptional repressors"/>
    <property type="match status" value="1"/>
</dbReference>
<evidence type="ECO:0000256" key="1">
    <source>
        <dbReference type="ARBA" id="ARBA00004496"/>
    </source>
</evidence>
<dbReference type="Gene3D" id="1.10.10.10">
    <property type="entry name" value="Winged helix-like DNA-binding domain superfamily/Winged helix DNA-binding domain"/>
    <property type="match status" value="1"/>
</dbReference>
<gene>
    <name evidence="14" type="ORF">ASZ90_004377</name>
</gene>
<dbReference type="PANTHER" id="PTHR33238:SF11">
    <property type="entry name" value="TRANSCRIPTIONAL REGULATOR MNTR"/>
    <property type="match status" value="1"/>
</dbReference>
<dbReference type="GO" id="GO:0003677">
    <property type="term" value="F:DNA binding"/>
    <property type="evidence" value="ECO:0007669"/>
    <property type="project" value="UniProtKB-KW"/>
</dbReference>
<dbReference type="InterPro" id="IPR036421">
    <property type="entry name" value="Fe_dep_repressor_sf"/>
</dbReference>
<dbReference type="InterPro" id="IPR036388">
    <property type="entry name" value="WH-like_DNA-bd_sf"/>
</dbReference>
<feature type="domain" description="HTH dtxR-type" evidence="13">
    <location>
        <begin position="1"/>
        <end position="64"/>
    </location>
</feature>
<dbReference type="AlphaFoldDB" id="A0A0W8FYE4"/>
<comment type="caution">
    <text evidence="14">The sequence shown here is derived from an EMBL/GenBank/DDBJ whole genome shotgun (WGS) entry which is preliminary data.</text>
</comment>
<evidence type="ECO:0000256" key="9">
    <source>
        <dbReference type="ARBA" id="ARBA00023159"/>
    </source>
</evidence>
<dbReference type="Pfam" id="PF02742">
    <property type="entry name" value="Fe_dep_repr_C"/>
    <property type="match status" value="1"/>
</dbReference>
<evidence type="ECO:0000256" key="4">
    <source>
        <dbReference type="ARBA" id="ARBA00022490"/>
    </source>
</evidence>
<dbReference type="InterPro" id="IPR007167">
    <property type="entry name" value="Fe-transptr_FeoA-like"/>
</dbReference>
<name>A0A0W8FYE4_9ZZZZ</name>
<dbReference type="SUPFAM" id="SSF46785">
    <property type="entry name" value="Winged helix' DNA-binding domain"/>
    <property type="match status" value="1"/>
</dbReference>
<dbReference type="GO" id="GO:0046914">
    <property type="term" value="F:transition metal ion binding"/>
    <property type="evidence" value="ECO:0007669"/>
    <property type="project" value="InterPro"/>
</dbReference>
<comment type="subcellular location">
    <subcellularLocation>
        <location evidence="1">Cytoplasm</location>
    </subcellularLocation>
</comment>
<dbReference type="SUPFAM" id="SSF47979">
    <property type="entry name" value="Iron-dependent repressor protein, dimerization domain"/>
    <property type="match status" value="1"/>
</dbReference>
<evidence type="ECO:0000256" key="7">
    <source>
        <dbReference type="ARBA" id="ARBA00023015"/>
    </source>
</evidence>
<dbReference type="Gene3D" id="2.30.30.90">
    <property type="match status" value="1"/>
</dbReference>
<dbReference type="Gene3D" id="1.10.60.10">
    <property type="entry name" value="Iron dependent repressor, metal binding and dimerisation domain"/>
    <property type="match status" value="1"/>
</dbReference>
<evidence type="ECO:0000256" key="3">
    <source>
        <dbReference type="ARBA" id="ARBA00011738"/>
    </source>
</evidence>
<keyword evidence="6" id="KW-0408">Iron</keyword>
<keyword evidence="5" id="KW-0678">Repressor</keyword>
<keyword evidence="9" id="KW-0010">Activator</keyword>
<evidence type="ECO:0000256" key="6">
    <source>
        <dbReference type="ARBA" id="ARBA00023004"/>
    </source>
</evidence>
<dbReference type="PANTHER" id="PTHR33238">
    <property type="entry name" value="IRON (METAL) DEPENDENT REPRESSOR, DTXR FAMILY"/>
    <property type="match status" value="1"/>
</dbReference>
<keyword evidence="10" id="KW-0804">Transcription</keyword>
<evidence type="ECO:0000259" key="13">
    <source>
        <dbReference type="PROSITE" id="PS50944"/>
    </source>
</evidence>
<dbReference type="SMART" id="SM00899">
    <property type="entry name" value="FeoA"/>
    <property type="match status" value="1"/>
</dbReference>
<dbReference type="InterPro" id="IPR022687">
    <property type="entry name" value="HTH_DTXR"/>
</dbReference>
<accession>A0A0W8FYE4</accession>
<evidence type="ECO:0000256" key="11">
    <source>
        <dbReference type="ARBA" id="ARBA00023211"/>
    </source>
</evidence>
<keyword evidence="11" id="KW-0464">Manganese</keyword>
<organism evidence="14">
    <name type="scientific">hydrocarbon metagenome</name>
    <dbReference type="NCBI Taxonomy" id="938273"/>
    <lineage>
        <taxon>unclassified sequences</taxon>
        <taxon>metagenomes</taxon>
        <taxon>ecological metagenomes</taxon>
    </lineage>
</organism>
<dbReference type="InterPro" id="IPR022689">
    <property type="entry name" value="Iron_dep_repressor"/>
</dbReference>
<proteinExistence type="inferred from homology"/>
<evidence type="ECO:0000313" key="14">
    <source>
        <dbReference type="EMBL" id="KUG25794.1"/>
    </source>
</evidence>
<evidence type="ECO:0000256" key="5">
    <source>
        <dbReference type="ARBA" id="ARBA00022491"/>
    </source>
</evidence>
<dbReference type="GO" id="GO:0046983">
    <property type="term" value="F:protein dimerization activity"/>
    <property type="evidence" value="ECO:0007669"/>
    <property type="project" value="InterPro"/>
</dbReference>
<sequence>MPTISKENYLKAVYSRVNEVGSGATTSSLAEKLEISNAAISEMAKKLSDEGLITYEKYRGMELTGEGKKIALRVIRRHRLWELFLMNVLDLSWSEVHDEAENLEHSTSDYLIDKIDRYLGYPKFDPHGYPIPQKNGVIPKTPDLVKLKDAISGKKYKVSRVNDANNDMMIYLTKIGMSLSKEIEVVEKLAFDNSVIIKVDSERHSLSELVASNIFVEKVG</sequence>
<keyword evidence="7" id="KW-0805">Transcription regulation</keyword>
<evidence type="ECO:0000256" key="12">
    <source>
        <dbReference type="ARBA" id="ARBA00032593"/>
    </source>
</evidence>
<dbReference type="InterPro" id="IPR001367">
    <property type="entry name" value="Fe_dep_repressor"/>
</dbReference>
<dbReference type="Pfam" id="PF04023">
    <property type="entry name" value="FeoA"/>
    <property type="match status" value="1"/>
</dbReference>
<comment type="subunit">
    <text evidence="3">Homodimer.</text>
</comment>
<dbReference type="InterPro" id="IPR050536">
    <property type="entry name" value="DtxR_MntR_Metal-Reg"/>
</dbReference>
<evidence type="ECO:0000256" key="8">
    <source>
        <dbReference type="ARBA" id="ARBA00023125"/>
    </source>
</evidence>
<comment type="similarity">
    <text evidence="2">Belongs to the DtxR/MntR family.</text>
</comment>
<keyword evidence="4" id="KW-0963">Cytoplasm</keyword>
<dbReference type="SMART" id="SM00529">
    <property type="entry name" value="HTH_DTXR"/>
    <property type="match status" value="1"/>
</dbReference>
<dbReference type="InterPro" id="IPR036390">
    <property type="entry name" value="WH_DNA-bd_sf"/>
</dbReference>
<protein>
    <recommendedName>
        <fullName evidence="12">Manganese transport regulator</fullName>
    </recommendedName>
</protein>
<reference evidence="14" key="1">
    <citation type="journal article" date="2015" name="Proc. Natl. Acad. Sci. U.S.A.">
        <title>Networks of energetic and metabolic interactions define dynamics in microbial communities.</title>
        <authorList>
            <person name="Embree M."/>
            <person name="Liu J.K."/>
            <person name="Al-Bassam M.M."/>
            <person name="Zengler K."/>
        </authorList>
    </citation>
    <scope>NUCLEOTIDE SEQUENCE</scope>
</reference>
<dbReference type="PROSITE" id="PS50944">
    <property type="entry name" value="HTH_DTXR"/>
    <property type="match status" value="1"/>
</dbReference>
<dbReference type="GO" id="GO:0005737">
    <property type="term" value="C:cytoplasm"/>
    <property type="evidence" value="ECO:0007669"/>
    <property type="project" value="UniProtKB-SubCell"/>
</dbReference>
<dbReference type="EMBL" id="LNQE01000599">
    <property type="protein sequence ID" value="KUG25794.1"/>
    <property type="molecule type" value="Genomic_DNA"/>
</dbReference>
<evidence type="ECO:0000256" key="2">
    <source>
        <dbReference type="ARBA" id="ARBA00007871"/>
    </source>
</evidence>
<dbReference type="InterPro" id="IPR038157">
    <property type="entry name" value="FeoA_core_dom"/>
</dbReference>
<dbReference type="GO" id="GO:0003700">
    <property type="term" value="F:DNA-binding transcription factor activity"/>
    <property type="evidence" value="ECO:0007669"/>
    <property type="project" value="InterPro"/>
</dbReference>
<evidence type="ECO:0000256" key="10">
    <source>
        <dbReference type="ARBA" id="ARBA00023163"/>
    </source>
</evidence>